<evidence type="ECO:0000313" key="3">
    <source>
        <dbReference type="Proteomes" id="UP001229313"/>
    </source>
</evidence>
<dbReference type="EMBL" id="CP133568">
    <property type="protein sequence ID" value="WMT01169.1"/>
    <property type="molecule type" value="Genomic_DNA"/>
</dbReference>
<dbReference type="Proteomes" id="UP001229313">
    <property type="component" value="Chromosome"/>
</dbReference>
<organism evidence="2 3">
    <name type="scientific">Lysobacter yananisis</name>
    <dbReference type="NCBI Taxonomy" id="1003114"/>
    <lineage>
        <taxon>Bacteria</taxon>
        <taxon>Pseudomonadati</taxon>
        <taxon>Pseudomonadota</taxon>
        <taxon>Gammaproteobacteria</taxon>
        <taxon>Lysobacterales</taxon>
        <taxon>Lysobacteraceae</taxon>
        <taxon>Lysobacter</taxon>
    </lineage>
</organism>
<evidence type="ECO:0000256" key="1">
    <source>
        <dbReference type="SAM" id="MobiDB-lite"/>
    </source>
</evidence>
<feature type="region of interest" description="Disordered" evidence="1">
    <location>
        <begin position="435"/>
        <end position="473"/>
    </location>
</feature>
<feature type="compositionally biased region" description="Polar residues" evidence="1">
    <location>
        <begin position="435"/>
        <end position="444"/>
    </location>
</feature>
<accession>A0ABY9P2I0</accession>
<name>A0ABY9P2I0_9GAMM</name>
<gene>
    <name evidence="2" type="ORF">RDV84_14305</name>
</gene>
<reference evidence="2 3" key="1">
    <citation type="submission" date="2023-08" db="EMBL/GenBank/DDBJ databases">
        <title>The whole genome sequence of Lysobacter yananisis.</title>
        <authorList>
            <person name="Sun H."/>
        </authorList>
    </citation>
    <scope>NUCLEOTIDE SEQUENCE [LARGE SCALE GENOMIC DNA]</scope>
    <source>
        <strain evidence="2 3">SNNU513</strain>
    </source>
</reference>
<feature type="region of interest" description="Disordered" evidence="1">
    <location>
        <begin position="378"/>
        <end position="397"/>
    </location>
</feature>
<keyword evidence="3" id="KW-1185">Reference proteome</keyword>
<sequence>MRYYAYNGDGQVQLRREGTIKNGQFVQDGAVKPNYLYAYAGGQQMAQITEGSRIVSLNGVGMYQAGGAKVVALAGETLRTLAQRIYGNDLLWYVLAEANGLGEPDQEIGGGRELTAPRVDVSRNDANTFKPYDPGEAIGSTMPGLPYIPPAPGAKCGAMSKVISVIVTAVVSYFAGGAGGAAAGNYAGQMSQLMFNGQYDWGRALRLGLNPFGGNSSDLARSVYDPGSHGAPGRIDYKSIAVSAASAAATNGISQYASYLGLSTASSIALQTVATTAANYQFNKWAGYDVSWSNRQLGANLLSAGISAGIATKWGTTADAFADGKPLTTAGIAISNGLVRSAVGKLVSNIPFNWSDIATSAITDFARDGLTAALRSRLSDTVSNTPPASAEESWTPLSPFATGSGLIPAPESDLMPWEGLGGFDLGTGLSFASGTPSSATLQVDQDSRPAVPKTQKDFGTHANGAGANGQSQGKQYISDLNSYLVGRGMRPMDNDITPEGAAIRYLDLTDGEQTHDIGERVTVTAPGATEPATFTALDYRNLGSGIGYGVTRNDFAYEYAERTGELPVSWLEQKERRDAELRYTYFQVKQHVDDRQWQMVNTFFIGPLKAGTLMAVSPLAAAGYGLYEATNLWSDGHKKTAVVVGGLSALGLRASLVGTEVKEFFAGYSAARFQLPVRADSAVLKTSHEFFAAYPIESFKGSLEARSAWKVYKDTSTDPTEIVMGRLEDTAVGAELGMQRLNAPAWNPQINDAWVQGGIDASRKFYLASPIRFNTLRSGDPLYPTTVFMRELKMLRGAGYSRQGDYMIPPSNPPPPRIIQGTVAAPLPKPAYTPDSPLRGVSWYPFYGETEQ</sequence>
<dbReference type="RefSeq" id="WP_309150720.1">
    <property type="nucleotide sequence ID" value="NZ_CP133568.1"/>
</dbReference>
<evidence type="ECO:0008006" key="4">
    <source>
        <dbReference type="Google" id="ProtNLM"/>
    </source>
</evidence>
<evidence type="ECO:0000313" key="2">
    <source>
        <dbReference type="EMBL" id="WMT01169.1"/>
    </source>
</evidence>
<protein>
    <recommendedName>
        <fullName evidence="4">LysM domain-containing protein</fullName>
    </recommendedName>
</protein>
<proteinExistence type="predicted"/>